<evidence type="ECO:0000259" key="16">
    <source>
        <dbReference type="Pfam" id="PF16491"/>
    </source>
</evidence>
<sequence>MTENFTLLFLTVFTLSLATRLWLKLRHIRHVAAHRAAVPAEFAGRITLASHQKAADYTVDRSKTAIFAILIEAGVLLAFTLGGGLAWLHELWSPRLDGIAYGLAMIFSVMLISVLIDLPLSLYSQFVVEVRHGFNRMTPALFVSDLVKQTLLGVAIGVPVVAAVLWLMGAMGAYWWLWVWLFWSVFNLLVLFVYPTWIAPLFNKFTPLADGEMKTRIEALLGRCGFRSSGLFVMDGSKRSSHGNAYFTGFGDNKRIVFFDTLFERLAPAEIEAVLAHELGHFRKKHIVQRIALMFAGSLAFLWLLGQLIDTTWFYTGLGVPAQSTALALILFFLVVPVFLFPLAPLSSRLSRQHEFEADAYAAEHAAAGDLVRALVKLYDDNASTLTPDPLHSLFHDSHPPAAQRIAQLQLQEKHA</sequence>
<feature type="active site" evidence="11">
    <location>
        <position position="278"/>
    </location>
</feature>
<comment type="cofactor">
    <cofactor evidence="12 13">
        <name>Zn(2+)</name>
        <dbReference type="ChEBI" id="CHEBI:29105"/>
    </cofactor>
    <text evidence="12 13">Binds 1 zinc ion per subunit.</text>
</comment>
<keyword evidence="5 13" id="KW-0378">Hydrolase</keyword>
<evidence type="ECO:0000313" key="17">
    <source>
        <dbReference type="EMBL" id="OMG52371.1"/>
    </source>
</evidence>
<name>A0A1R1I0W6_9RHOO</name>
<comment type="caution">
    <text evidence="17">The sequence shown here is derived from an EMBL/GenBank/DDBJ whole genome shotgun (WGS) entry which is preliminary data.</text>
</comment>
<dbReference type="InterPro" id="IPR027057">
    <property type="entry name" value="CAXX_Prtase_1"/>
</dbReference>
<accession>A0A1R1I0W6</accession>
<keyword evidence="2 13" id="KW-0645">Protease</keyword>
<gene>
    <name evidence="17" type="ORF">BJN45_13750</name>
</gene>
<dbReference type="InterPro" id="IPR032456">
    <property type="entry name" value="Peptidase_M48_N"/>
</dbReference>
<keyword evidence="18" id="KW-1185">Reference proteome</keyword>
<evidence type="ECO:0000256" key="1">
    <source>
        <dbReference type="ARBA" id="ARBA00004477"/>
    </source>
</evidence>
<evidence type="ECO:0000256" key="8">
    <source>
        <dbReference type="ARBA" id="ARBA00022989"/>
    </source>
</evidence>
<dbReference type="GO" id="GO:0046872">
    <property type="term" value="F:metal ion binding"/>
    <property type="evidence" value="ECO:0007669"/>
    <property type="project" value="UniProtKB-KW"/>
</dbReference>
<feature type="binding site" evidence="12">
    <location>
        <position position="281"/>
    </location>
    <ligand>
        <name>Zn(2+)</name>
        <dbReference type="ChEBI" id="CHEBI:29105"/>
        <note>catalytic</note>
    </ligand>
</feature>
<feature type="transmembrane region" description="Helical" evidence="14">
    <location>
        <begin position="149"/>
        <end position="169"/>
    </location>
</feature>
<dbReference type="Pfam" id="PF16491">
    <property type="entry name" value="Peptidase_M48_N"/>
    <property type="match status" value="1"/>
</dbReference>
<dbReference type="InterPro" id="IPR001915">
    <property type="entry name" value="Peptidase_M48"/>
</dbReference>
<feature type="transmembrane region" description="Helical" evidence="14">
    <location>
        <begin position="326"/>
        <end position="344"/>
    </location>
</feature>
<feature type="active site" description="Proton donor" evidence="11">
    <location>
        <position position="359"/>
    </location>
</feature>
<dbReference type="GO" id="GO:0004222">
    <property type="term" value="F:metalloendopeptidase activity"/>
    <property type="evidence" value="ECO:0007669"/>
    <property type="project" value="InterPro"/>
</dbReference>
<evidence type="ECO:0000256" key="11">
    <source>
        <dbReference type="PIRSR" id="PIRSR627057-1"/>
    </source>
</evidence>
<evidence type="ECO:0000256" key="14">
    <source>
        <dbReference type="SAM" id="Phobius"/>
    </source>
</evidence>
<reference evidence="17 18" key="1">
    <citation type="submission" date="2016-10" db="EMBL/GenBank/DDBJ databases">
        <title>Alkaliphiles isolated from bioreactors.</title>
        <authorList>
            <person name="Salah Z."/>
            <person name="Rout S.P."/>
            <person name="Humphreys P.N."/>
        </authorList>
    </citation>
    <scope>NUCLEOTIDE SEQUENCE [LARGE SCALE GENOMIC DNA]</scope>
    <source>
        <strain evidence="17 18">ZS02</strain>
    </source>
</reference>
<feature type="binding site" evidence="12">
    <location>
        <position position="277"/>
    </location>
    <ligand>
        <name>Zn(2+)</name>
        <dbReference type="ChEBI" id="CHEBI:29105"/>
        <note>catalytic</note>
    </ligand>
</feature>
<dbReference type="EMBL" id="MTHD01000005">
    <property type="protein sequence ID" value="OMG52371.1"/>
    <property type="molecule type" value="Genomic_DNA"/>
</dbReference>
<feature type="domain" description="CAAX prenyl protease 1 N-terminal" evidence="16">
    <location>
        <begin position="28"/>
        <end position="204"/>
    </location>
</feature>
<evidence type="ECO:0000256" key="10">
    <source>
        <dbReference type="ARBA" id="ARBA00023136"/>
    </source>
</evidence>
<dbReference type="STRING" id="418702.BJN45_13750"/>
<dbReference type="OrthoDB" id="9781930at2"/>
<evidence type="ECO:0000256" key="12">
    <source>
        <dbReference type="PIRSR" id="PIRSR627057-2"/>
    </source>
</evidence>
<feature type="transmembrane region" description="Helical" evidence="14">
    <location>
        <begin position="65"/>
        <end position="87"/>
    </location>
</feature>
<dbReference type="RefSeq" id="WP_076096218.1">
    <property type="nucleotide sequence ID" value="NZ_MTHD01000005.1"/>
</dbReference>
<dbReference type="Gene3D" id="3.30.2010.10">
    <property type="entry name" value="Metalloproteases ('zincins'), catalytic domain"/>
    <property type="match status" value="1"/>
</dbReference>
<proteinExistence type="inferred from homology"/>
<dbReference type="PANTHER" id="PTHR10120">
    <property type="entry name" value="CAAX PRENYL PROTEASE 1"/>
    <property type="match status" value="1"/>
</dbReference>
<feature type="binding site" evidence="12">
    <location>
        <position position="355"/>
    </location>
    <ligand>
        <name>Zn(2+)</name>
        <dbReference type="ChEBI" id="CHEBI:29105"/>
        <note>catalytic</note>
    </ligand>
</feature>
<dbReference type="AlphaFoldDB" id="A0A1R1I0W6"/>
<evidence type="ECO:0000256" key="7">
    <source>
        <dbReference type="ARBA" id="ARBA00022833"/>
    </source>
</evidence>
<organism evidence="17 18">
    <name type="scientific">Azonexus hydrophilus</name>
    <dbReference type="NCBI Taxonomy" id="418702"/>
    <lineage>
        <taxon>Bacteria</taxon>
        <taxon>Pseudomonadati</taxon>
        <taxon>Pseudomonadota</taxon>
        <taxon>Betaproteobacteria</taxon>
        <taxon>Rhodocyclales</taxon>
        <taxon>Azonexaceae</taxon>
        <taxon>Azonexus</taxon>
    </lineage>
</organism>
<evidence type="ECO:0000256" key="6">
    <source>
        <dbReference type="ARBA" id="ARBA00022824"/>
    </source>
</evidence>
<keyword evidence="7 12" id="KW-0862">Zinc</keyword>
<comment type="subcellular location">
    <subcellularLocation>
        <location evidence="1">Endoplasmic reticulum membrane</location>
        <topology evidence="1">Multi-pass membrane protein</topology>
    </subcellularLocation>
</comment>
<evidence type="ECO:0000256" key="13">
    <source>
        <dbReference type="RuleBase" id="RU003983"/>
    </source>
</evidence>
<evidence type="ECO:0000259" key="15">
    <source>
        <dbReference type="Pfam" id="PF01435"/>
    </source>
</evidence>
<keyword evidence="8 14" id="KW-1133">Transmembrane helix</keyword>
<keyword evidence="6" id="KW-0256">Endoplasmic reticulum</keyword>
<feature type="transmembrane region" description="Helical" evidence="14">
    <location>
        <begin position="99"/>
        <end position="128"/>
    </location>
</feature>
<evidence type="ECO:0000256" key="2">
    <source>
        <dbReference type="ARBA" id="ARBA00022670"/>
    </source>
</evidence>
<protein>
    <submittedName>
        <fullName evidence="17">Peptidase M48</fullName>
    </submittedName>
</protein>
<dbReference type="FunFam" id="3.30.2010.10:FF:000002">
    <property type="entry name" value="CAAX prenyl protease"/>
    <property type="match status" value="1"/>
</dbReference>
<dbReference type="CDD" id="cd07343">
    <property type="entry name" value="M48A_Zmpste24p_like"/>
    <property type="match status" value="1"/>
</dbReference>
<evidence type="ECO:0000256" key="3">
    <source>
        <dbReference type="ARBA" id="ARBA00022692"/>
    </source>
</evidence>
<feature type="transmembrane region" description="Helical" evidence="14">
    <location>
        <begin position="6"/>
        <end position="23"/>
    </location>
</feature>
<evidence type="ECO:0000256" key="5">
    <source>
        <dbReference type="ARBA" id="ARBA00022801"/>
    </source>
</evidence>
<feature type="domain" description="Peptidase M48" evidence="15">
    <location>
        <begin position="208"/>
        <end position="410"/>
    </location>
</feature>
<dbReference type="GO" id="GO:0071586">
    <property type="term" value="P:CAAX-box protein processing"/>
    <property type="evidence" value="ECO:0007669"/>
    <property type="project" value="InterPro"/>
</dbReference>
<dbReference type="Proteomes" id="UP000187526">
    <property type="component" value="Unassembled WGS sequence"/>
</dbReference>
<keyword evidence="3 14" id="KW-0812">Transmembrane</keyword>
<dbReference type="Pfam" id="PF01435">
    <property type="entry name" value="Peptidase_M48"/>
    <property type="match status" value="1"/>
</dbReference>
<keyword evidence="10 14" id="KW-0472">Membrane</keyword>
<keyword evidence="4 12" id="KW-0479">Metal-binding</keyword>
<evidence type="ECO:0000313" key="18">
    <source>
        <dbReference type="Proteomes" id="UP000187526"/>
    </source>
</evidence>
<evidence type="ECO:0000256" key="9">
    <source>
        <dbReference type="ARBA" id="ARBA00023049"/>
    </source>
</evidence>
<evidence type="ECO:0000256" key="4">
    <source>
        <dbReference type="ARBA" id="ARBA00022723"/>
    </source>
</evidence>
<comment type="similarity">
    <text evidence="13">Belongs to the peptidase M48 family.</text>
</comment>
<feature type="transmembrane region" description="Helical" evidence="14">
    <location>
        <begin position="175"/>
        <end position="194"/>
    </location>
</feature>
<feature type="transmembrane region" description="Helical" evidence="14">
    <location>
        <begin position="287"/>
        <end position="306"/>
    </location>
</feature>
<keyword evidence="9 13" id="KW-0482">Metalloprotease</keyword>